<proteinExistence type="inferred from homology"/>
<comment type="similarity">
    <text evidence="2">Belongs to the aldo/keto reductase family. Aldo/keto reductase 2 subfamily.</text>
</comment>
<dbReference type="SUPFAM" id="SSF51430">
    <property type="entry name" value="NAD(P)-linked oxidoreductase"/>
    <property type="match status" value="1"/>
</dbReference>
<accession>A0A5N5WVL2</accession>
<evidence type="ECO:0000313" key="4">
    <source>
        <dbReference type="EMBL" id="KAB8071825.1"/>
    </source>
</evidence>
<dbReference type="PANTHER" id="PTHR43364">
    <property type="entry name" value="NADH-SPECIFIC METHYLGLYOXAL REDUCTASE-RELATED"/>
    <property type="match status" value="1"/>
</dbReference>
<protein>
    <submittedName>
        <fullName evidence="4">NADP-dependent oxidoreductase domain-containing protein</fullName>
    </submittedName>
</protein>
<keyword evidence="1" id="KW-0560">Oxidoreductase</keyword>
<evidence type="ECO:0000256" key="2">
    <source>
        <dbReference type="ARBA" id="ARBA00038157"/>
    </source>
</evidence>
<dbReference type="Gene3D" id="3.20.20.100">
    <property type="entry name" value="NADP-dependent oxidoreductase domain"/>
    <property type="match status" value="1"/>
</dbReference>
<dbReference type="PANTHER" id="PTHR43364:SF15">
    <property type="entry name" value="ARYL-ALCOHOL DEHYDROGENASE AAD16-RELATED"/>
    <property type="match status" value="1"/>
</dbReference>
<feature type="domain" description="NADP-dependent oxidoreductase" evidence="3">
    <location>
        <begin position="60"/>
        <end position="343"/>
    </location>
</feature>
<reference evidence="4 5" key="1">
    <citation type="submission" date="2019-04" db="EMBL/GenBank/DDBJ databases">
        <title>Friends and foes A comparative genomics study of 23 Aspergillus species from section Flavi.</title>
        <authorList>
            <consortium name="DOE Joint Genome Institute"/>
            <person name="Kjaerbolling I."/>
            <person name="Vesth T."/>
            <person name="Frisvad J.C."/>
            <person name="Nybo J.L."/>
            <person name="Theobald S."/>
            <person name="Kildgaard S."/>
            <person name="Isbrandt T."/>
            <person name="Kuo A."/>
            <person name="Sato A."/>
            <person name="Lyhne E.K."/>
            <person name="Kogle M.E."/>
            <person name="Wiebenga A."/>
            <person name="Kun R.S."/>
            <person name="Lubbers R.J."/>
            <person name="Makela M.R."/>
            <person name="Barry K."/>
            <person name="Chovatia M."/>
            <person name="Clum A."/>
            <person name="Daum C."/>
            <person name="Haridas S."/>
            <person name="He G."/>
            <person name="LaButti K."/>
            <person name="Lipzen A."/>
            <person name="Mondo S."/>
            <person name="Riley R."/>
            <person name="Salamov A."/>
            <person name="Simmons B.A."/>
            <person name="Magnuson J.K."/>
            <person name="Henrissat B."/>
            <person name="Mortensen U.H."/>
            <person name="Larsen T.O."/>
            <person name="Devries R.P."/>
            <person name="Grigoriev I.V."/>
            <person name="Machida M."/>
            <person name="Baker S.E."/>
            <person name="Andersen M.R."/>
        </authorList>
    </citation>
    <scope>NUCLEOTIDE SEQUENCE [LARGE SCALE GENOMIC DNA]</scope>
    <source>
        <strain evidence="4 5">CBS 151.66</strain>
    </source>
</reference>
<dbReference type="CDD" id="cd19079">
    <property type="entry name" value="AKR_EcYajO-like"/>
    <property type="match status" value="1"/>
</dbReference>
<evidence type="ECO:0000256" key="1">
    <source>
        <dbReference type="ARBA" id="ARBA00023002"/>
    </source>
</evidence>
<sequence length="359" mass="40586">MTNLPQILPPAEVQERLPRLAKSNHLSAQIDQPHEPWPRMQYKRLGNSGLKVSKIILSCMTFGNPSWEGSPWVLPDKEALTLLKKVYDCGINTWDTADTYSNGMSEVLVGKALSTYIIPRSMVILMTKPYYPVLELESNSRPDPALNGGDLVNQMGLSRKHIFDAVEASLARLNTNYIDLVQLHQVDDTPPEEVMRALHDLVQMGKVHYLGASSMYCYQLTRLQYTAKINKWTTFTSMQSLYNLLYREEERGINPFCRVEGIERSEKDTKTVKWLAGENNQEIVARVDQLARSKGRSMSALAIAWLLEKGTYPIGGLNSIERIESVSEALAVHLTDTDVKYLGEQYRPLPVQATIFEGH</sequence>
<dbReference type="AlphaFoldDB" id="A0A5N5WVL2"/>
<dbReference type="Proteomes" id="UP000326565">
    <property type="component" value="Unassembled WGS sequence"/>
</dbReference>
<organism evidence="4 5">
    <name type="scientific">Aspergillus leporis</name>
    <dbReference type="NCBI Taxonomy" id="41062"/>
    <lineage>
        <taxon>Eukaryota</taxon>
        <taxon>Fungi</taxon>
        <taxon>Dikarya</taxon>
        <taxon>Ascomycota</taxon>
        <taxon>Pezizomycotina</taxon>
        <taxon>Eurotiomycetes</taxon>
        <taxon>Eurotiomycetidae</taxon>
        <taxon>Eurotiales</taxon>
        <taxon>Aspergillaceae</taxon>
        <taxon>Aspergillus</taxon>
        <taxon>Aspergillus subgen. Circumdati</taxon>
    </lineage>
</organism>
<keyword evidence="5" id="KW-1185">Reference proteome</keyword>
<dbReference type="InterPro" id="IPR050523">
    <property type="entry name" value="AKR_Detox_Biosynth"/>
</dbReference>
<evidence type="ECO:0000259" key="3">
    <source>
        <dbReference type="Pfam" id="PF00248"/>
    </source>
</evidence>
<dbReference type="InterPro" id="IPR036812">
    <property type="entry name" value="NAD(P)_OxRdtase_dom_sf"/>
</dbReference>
<evidence type="ECO:0000313" key="5">
    <source>
        <dbReference type="Proteomes" id="UP000326565"/>
    </source>
</evidence>
<name>A0A5N5WVL2_9EURO</name>
<dbReference type="OrthoDB" id="48988at2759"/>
<dbReference type="EMBL" id="ML732262">
    <property type="protein sequence ID" value="KAB8071825.1"/>
    <property type="molecule type" value="Genomic_DNA"/>
</dbReference>
<dbReference type="Pfam" id="PF00248">
    <property type="entry name" value="Aldo_ket_red"/>
    <property type="match status" value="1"/>
</dbReference>
<gene>
    <name evidence="4" type="ORF">BDV29DRAFT_192974</name>
</gene>
<dbReference type="GO" id="GO:0016491">
    <property type="term" value="F:oxidoreductase activity"/>
    <property type="evidence" value="ECO:0007669"/>
    <property type="project" value="UniProtKB-KW"/>
</dbReference>
<dbReference type="InterPro" id="IPR023210">
    <property type="entry name" value="NADP_OxRdtase_dom"/>
</dbReference>